<feature type="compositionally biased region" description="Basic and acidic residues" evidence="1">
    <location>
        <begin position="105"/>
        <end position="129"/>
    </location>
</feature>
<evidence type="ECO:0000313" key="3">
    <source>
        <dbReference type="Proteomes" id="UP001311232"/>
    </source>
</evidence>
<name>A0AAV9R5J9_9TELE</name>
<feature type="non-terminal residue" evidence="2">
    <location>
        <position position="1"/>
    </location>
</feature>
<evidence type="ECO:0000313" key="2">
    <source>
        <dbReference type="EMBL" id="KAK5604398.1"/>
    </source>
</evidence>
<keyword evidence="3" id="KW-1185">Reference proteome</keyword>
<organism evidence="2 3">
    <name type="scientific">Crenichthys baileyi</name>
    <name type="common">White River springfish</name>
    <dbReference type="NCBI Taxonomy" id="28760"/>
    <lineage>
        <taxon>Eukaryota</taxon>
        <taxon>Metazoa</taxon>
        <taxon>Chordata</taxon>
        <taxon>Craniata</taxon>
        <taxon>Vertebrata</taxon>
        <taxon>Euteleostomi</taxon>
        <taxon>Actinopterygii</taxon>
        <taxon>Neopterygii</taxon>
        <taxon>Teleostei</taxon>
        <taxon>Neoteleostei</taxon>
        <taxon>Acanthomorphata</taxon>
        <taxon>Ovalentaria</taxon>
        <taxon>Atherinomorphae</taxon>
        <taxon>Cyprinodontiformes</taxon>
        <taxon>Goodeidae</taxon>
        <taxon>Crenichthys</taxon>
    </lineage>
</organism>
<feature type="region of interest" description="Disordered" evidence="1">
    <location>
        <begin position="94"/>
        <end position="129"/>
    </location>
</feature>
<comment type="caution">
    <text evidence="2">The sequence shown here is derived from an EMBL/GenBank/DDBJ whole genome shotgun (WGS) entry which is preliminary data.</text>
</comment>
<dbReference type="EMBL" id="JAHHUM010002347">
    <property type="protein sequence ID" value="KAK5604398.1"/>
    <property type="molecule type" value="Genomic_DNA"/>
</dbReference>
<sequence>LLLENKVEDQRITSQRINDAEWQLQRTRSALKEKDREIKALQQRIREMETYEPRQHHLRSFLKDKEKEIEALKQRINEVEGELQMTRYALKQKDREAEALQQRSSLKDKEKETEELKQRSSLEDKENETEALRHRIKQIEASYQQLQCAAEGVVRDRENKIETLQQRMHEMDAQLQRTRSALQEKDEKLKSFKDRVAEDVALSIKTGKTMSLNNPVNKNQLKEMYDSLRCDWPKMKSNLKSNQKHPDSVKELIQTKFREAKTEMRNRKILVDKVFGSNMNYGGGTSQKVDQFRQLTIQNLQLTLYNQKQVAGPQQRVENPQDVMEYLGSECYWLGCLMALNNPPLQPDWENHPPSMDKWDFFPQRITAASENE</sequence>
<dbReference type="AlphaFoldDB" id="A0AAV9R5J9"/>
<evidence type="ECO:0000256" key="1">
    <source>
        <dbReference type="SAM" id="MobiDB-lite"/>
    </source>
</evidence>
<protein>
    <submittedName>
        <fullName evidence="2">Uncharacterized protein</fullName>
    </submittedName>
</protein>
<gene>
    <name evidence="2" type="ORF">CRENBAI_017945</name>
</gene>
<accession>A0AAV9R5J9</accession>
<reference evidence="2 3" key="1">
    <citation type="submission" date="2021-06" db="EMBL/GenBank/DDBJ databases">
        <authorList>
            <person name="Palmer J.M."/>
        </authorList>
    </citation>
    <scope>NUCLEOTIDE SEQUENCE [LARGE SCALE GENOMIC DNA]</scope>
    <source>
        <strain evidence="2 3">MEX-2019</strain>
        <tissue evidence="2">Muscle</tissue>
    </source>
</reference>
<dbReference type="Proteomes" id="UP001311232">
    <property type="component" value="Unassembled WGS sequence"/>
</dbReference>
<proteinExistence type="predicted"/>